<reference evidence="2" key="1">
    <citation type="journal article" date="2023" name="DNA Res.">
        <title>Chromosome-level genome assembly of Phrynocephalus forsythii using third-generation DNA sequencing and Hi-C analysis.</title>
        <authorList>
            <person name="Qi Y."/>
            <person name="Zhao W."/>
            <person name="Zhao Y."/>
            <person name="Niu C."/>
            <person name="Cao S."/>
            <person name="Zhang Y."/>
        </authorList>
    </citation>
    <scope>NUCLEOTIDE SEQUENCE</scope>
    <source>
        <tissue evidence="2">Muscle</tissue>
    </source>
</reference>
<protein>
    <submittedName>
        <fullName evidence="2">Uncharacterized protein</fullName>
    </submittedName>
</protein>
<gene>
    <name evidence="2" type="ORF">JRQ81_005559</name>
</gene>
<evidence type="ECO:0000313" key="2">
    <source>
        <dbReference type="EMBL" id="KAJ7313826.1"/>
    </source>
</evidence>
<name>A0A9Q1AVY0_9SAUR</name>
<evidence type="ECO:0000313" key="3">
    <source>
        <dbReference type="Proteomes" id="UP001142489"/>
    </source>
</evidence>
<dbReference type="EMBL" id="JAPFRF010000012">
    <property type="protein sequence ID" value="KAJ7313826.1"/>
    <property type="molecule type" value="Genomic_DNA"/>
</dbReference>
<keyword evidence="3" id="KW-1185">Reference proteome</keyword>
<dbReference type="OrthoDB" id="9050288at2759"/>
<organism evidence="2 3">
    <name type="scientific">Phrynocephalus forsythii</name>
    <dbReference type="NCBI Taxonomy" id="171643"/>
    <lineage>
        <taxon>Eukaryota</taxon>
        <taxon>Metazoa</taxon>
        <taxon>Chordata</taxon>
        <taxon>Craniata</taxon>
        <taxon>Vertebrata</taxon>
        <taxon>Euteleostomi</taxon>
        <taxon>Lepidosauria</taxon>
        <taxon>Squamata</taxon>
        <taxon>Bifurcata</taxon>
        <taxon>Unidentata</taxon>
        <taxon>Episquamata</taxon>
        <taxon>Toxicofera</taxon>
        <taxon>Iguania</taxon>
        <taxon>Acrodonta</taxon>
        <taxon>Agamidae</taxon>
        <taxon>Agaminae</taxon>
        <taxon>Phrynocephalus</taxon>
    </lineage>
</organism>
<proteinExistence type="predicted"/>
<evidence type="ECO:0000256" key="1">
    <source>
        <dbReference type="SAM" id="MobiDB-lite"/>
    </source>
</evidence>
<accession>A0A9Q1AVY0</accession>
<sequence>MSNMSKPSTSLLLNFVCGMFHFKGIHLTRQETCRSPGNLTAPKIFNSSDNDTVLLKCKVPASNNFTRVIFCKDEVEMKSLRQIENKYAYEFGYNLSATNSELFYCMYQFKNDKNKVTNSQQSEVIFTSVSGPKDVNTFSDHQNITFPLGIVHWRTSRERRAAILHTETENQQSNQSTNSFEEEEEEEVDSHSLSAHVYVDVQKTQKQVSTVYSTVGFKEKFENESKQLLKGTKVSLKQE</sequence>
<feature type="region of interest" description="Disordered" evidence="1">
    <location>
        <begin position="165"/>
        <end position="192"/>
    </location>
</feature>
<feature type="compositionally biased region" description="Low complexity" evidence="1">
    <location>
        <begin position="169"/>
        <end position="179"/>
    </location>
</feature>
<dbReference type="Proteomes" id="UP001142489">
    <property type="component" value="Unassembled WGS sequence"/>
</dbReference>
<comment type="caution">
    <text evidence="2">The sequence shown here is derived from an EMBL/GenBank/DDBJ whole genome shotgun (WGS) entry which is preliminary data.</text>
</comment>
<dbReference type="AlphaFoldDB" id="A0A9Q1AVY0"/>